<evidence type="ECO:0000256" key="7">
    <source>
        <dbReference type="ARBA" id="ARBA00023145"/>
    </source>
</evidence>
<keyword evidence="9 12" id="KW-0456">Lyase</keyword>
<evidence type="ECO:0000256" key="1">
    <source>
        <dbReference type="ARBA" id="ARBA00005189"/>
    </source>
</evidence>
<feature type="chain" id="PRO_5044923096" description="Phosphatidylserine decarboxylase beta chain" evidence="12">
    <location>
        <begin position="1"/>
        <end position="253"/>
    </location>
</feature>
<keyword evidence="6 12" id="KW-0472">Membrane</keyword>
<dbReference type="Pfam" id="PF02666">
    <property type="entry name" value="PS_Dcarbxylase"/>
    <property type="match status" value="1"/>
</dbReference>
<evidence type="ECO:0000313" key="13">
    <source>
        <dbReference type="EMBL" id="MBT9431801.1"/>
    </source>
</evidence>
<name>A0ABS5YCH5_9GAMM</name>
<dbReference type="Proteomes" id="UP000811282">
    <property type="component" value="Unassembled WGS sequence"/>
</dbReference>
<evidence type="ECO:0000256" key="2">
    <source>
        <dbReference type="ARBA" id="ARBA00022475"/>
    </source>
</evidence>
<dbReference type="InterPro" id="IPR033177">
    <property type="entry name" value="PSD-B"/>
</dbReference>
<evidence type="ECO:0000256" key="5">
    <source>
        <dbReference type="ARBA" id="ARBA00023098"/>
    </source>
</evidence>
<keyword evidence="3 12" id="KW-0444">Lipid biosynthesis</keyword>
<dbReference type="InterPro" id="IPR033178">
    <property type="entry name" value="PSD_type1_pro"/>
</dbReference>
<keyword evidence="14" id="KW-1185">Reference proteome</keyword>
<keyword evidence="11 12" id="KW-0670">Pyruvate</keyword>
<feature type="site" description="Cleavage (non-hydrolytic); by autocatalysis" evidence="12">
    <location>
        <begin position="253"/>
        <end position="254"/>
    </location>
</feature>
<keyword evidence="4 12" id="KW-0210">Decarboxylase</keyword>
<comment type="function">
    <text evidence="12">Catalyzes the formation of phosphatidylethanolamine (PtdEtn) from phosphatidylserine (PtdSer).</text>
</comment>
<evidence type="ECO:0000256" key="4">
    <source>
        <dbReference type="ARBA" id="ARBA00022793"/>
    </source>
</evidence>
<reference evidence="13 14" key="1">
    <citation type="journal article" date="2021" name="Genome Biol. Evol.">
        <title>The evolution of interdependence in a four-way mealybug symbiosis.</title>
        <authorList>
            <person name="Garber A.I."/>
            <person name="Kupper M."/>
            <person name="Laetsch D.R."/>
            <person name="Weldon S.R."/>
            <person name="Ladinsky M.S."/>
            <person name="Bjorkman P.J."/>
            <person name="McCutcheon J.P."/>
        </authorList>
    </citation>
    <scope>NUCLEOTIDE SEQUENCE [LARGE SCALE GENOMIC DNA]</scope>
    <source>
        <strain evidence="13">SOD</strain>
    </source>
</reference>
<keyword evidence="10 12" id="KW-1208">Phospholipid metabolism</keyword>
<dbReference type="RefSeq" id="WP_215669019.1">
    <property type="nucleotide sequence ID" value="NZ_JAFJYC010000001.1"/>
</dbReference>
<feature type="modified residue" description="Pyruvic acid (Ser); by autocatalysis" evidence="12">
    <location>
        <position position="254"/>
    </location>
</feature>
<evidence type="ECO:0000256" key="9">
    <source>
        <dbReference type="ARBA" id="ARBA00023239"/>
    </source>
</evidence>
<evidence type="ECO:0000256" key="6">
    <source>
        <dbReference type="ARBA" id="ARBA00023136"/>
    </source>
</evidence>
<proteinExistence type="inferred from homology"/>
<evidence type="ECO:0000256" key="12">
    <source>
        <dbReference type="HAMAP-Rule" id="MF_00662"/>
    </source>
</evidence>
<evidence type="ECO:0000256" key="8">
    <source>
        <dbReference type="ARBA" id="ARBA00023209"/>
    </source>
</evidence>
<feature type="active site" description="Schiff-base intermediate with substrate; via pyruvic acid; for decarboxylase activity" evidence="12">
    <location>
        <position position="254"/>
    </location>
</feature>
<dbReference type="NCBIfam" id="TIGR00163">
    <property type="entry name" value="PS_decarb"/>
    <property type="match status" value="1"/>
</dbReference>
<dbReference type="EC" id="4.1.1.65" evidence="12"/>
<dbReference type="HAMAP" id="MF_00662">
    <property type="entry name" value="PS_decarb_PSD_B_type1"/>
    <property type="match status" value="1"/>
</dbReference>
<evidence type="ECO:0000313" key="14">
    <source>
        <dbReference type="Proteomes" id="UP000811282"/>
    </source>
</evidence>
<comment type="PTM">
    <text evidence="12">Is synthesized initially as an inactive proenzyme. Formation of the active enzyme involves a self-maturation process in which the active site pyruvoyl group is generated from an internal serine residue via an autocatalytic post-translational modification. Two non-identical subunits are generated from the proenzyme in this reaction, and the pyruvate is formed at the N-terminus of the alpha chain, which is derived from the carboxyl end of the proenzyme. The autoendoproteolytic cleavage occurs by a canonical serine protease mechanism, in which the side chain hydroxyl group of the serine supplies its oxygen atom to form the C-terminus of the beta chain, while the remainder of the serine residue undergoes an oxidative deamination to produce ammonia and the pyruvoyl prosthetic group on the alpha chain. During this reaction, the Ser that is part of the protease active site of the proenzyme becomes the pyruvoyl prosthetic group, which constitutes an essential element of the active site of the mature decarboxylase.</text>
</comment>
<feature type="active site" description="Charge relay system; for autoendoproteolytic cleavage activity" evidence="12">
    <location>
        <position position="90"/>
    </location>
</feature>
<comment type="cofactor">
    <cofactor evidence="12">
        <name>pyruvate</name>
        <dbReference type="ChEBI" id="CHEBI:15361"/>
    </cofactor>
    <text evidence="12">Binds 1 pyruvoyl group covalently per subunit.</text>
</comment>
<comment type="subunit">
    <text evidence="12">Heterodimer of a large membrane-associated beta subunit and a small pyruvoyl-containing alpha subunit.</text>
</comment>
<accession>A0ABS5YCH5</accession>
<dbReference type="GO" id="GO:0004609">
    <property type="term" value="F:phosphatidylserine decarboxylase activity"/>
    <property type="evidence" value="ECO:0007669"/>
    <property type="project" value="UniProtKB-EC"/>
</dbReference>
<feature type="active site" description="Charge relay system; for autoendoproteolytic cleavage activity" evidence="12">
    <location>
        <position position="254"/>
    </location>
</feature>
<dbReference type="EMBL" id="JAFJYC010000001">
    <property type="protein sequence ID" value="MBT9431801.1"/>
    <property type="molecule type" value="Genomic_DNA"/>
</dbReference>
<organism evidence="13 14">
    <name type="scientific">Candidatus Sodalis endolongispinus</name>
    <dbReference type="NCBI Taxonomy" id="2812662"/>
    <lineage>
        <taxon>Bacteria</taxon>
        <taxon>Pseudomonadati</taxon>
        <taxon>Pseudomonadota</taxon>
        <taxon>Gammaproteobacteria</taxon>
        <taxon>Enterobacterales</taxon>
        <taxon>Bruguierivoracaceae</taxon>
        <taxon>Sodalis</taxon>
    </lineage>
</organism>
<dbReference type="InterPro" id="IPR003817">
    <property type="entry name" value="PS_Dcarbxylase"/>
</dbReference>
<sequence>MLDRIKIALQHLLPKRWLTELAGWGAERRGGWLTRGVITLFVRGYKVDMQEAQQPDVAAYPTFNTFFVRPLRDEARPIDADPAVLVLPADGIISQFGPIEGEQVFQAKGHHYSLEALLAGNESMIDLFRNGSFATTYLAPRDYHRVHMPCNGVLREMLYVPGELFSVNPLTAANIPNLFARNERIICLFDTDFGPLAQIMVGATIVGSIETVWAGTVTPPREGIIKRWRYPQADADGAVVLLKGQEMGRFKLGSTVINLFAGKNVLLGDHLYTRYVTRVGQRLAHGIAQTDSPLT</sequence>
<gene>
    <name evidence="12 13" type="primary">psd</name>
    <name evidence="13" type="ORF">JZM24_06000</name>
</gene>
<protein>
    <recommendedName>
        <fullName evidence="12">Phosphatidylserine decarboxylase proenzyme</fullName>
        <ecNumber evidence="12">4.1.1.65</ecNumber>
    </recommendedName>
    <component>
        <recommendedName>
            <fullName evidence="12">Phosphatidylserine decarboxylase alpha chain</fullName>
        </recommendedName>
    </component>
    <component>
        <recommendedName>
            <fullName evidence="12">Phosphatidylserine decarboxylase beta chain</fullName>
        </recommendedName>
    </component>
</protein>
<keyword evidence="5 12" id="KW-0443">Lipid metabolism</keyword>
<comment type="pathway">
    <text evidence="12">Phospholipid metabolism; phosphatidylethanolamine biosynthesis; phosphatidylethanolamine from CDP-diacylglycerol: step 2/2.</text>
</comment>
<feature type="active site" description="Charge relay system; for autoendoproteolytic cleavage activity" evidence="12">
    <location>
        <position position="147"/>
    </location>
</feature>
<evidence type="ECO:0000256" key="11">
    <source>
        <dbReference type="ARBA" id="ARBA00023317"/>
    </source>
</evidence>
<keyword evidence="7 12" id="KW-0865">Zymogen</keyword>
<evidence type="ECO:0000256" key="3">
    <source>
        <dbReference type="ARBA" id="ARBA00022516"/>
    </source>
</evidence>
<comment type="pathway">
    <text evidence="1">Lipid metabolism.</text>
</comment>
<comment type="catalytic activity">
    <reaction evidence="12">
        <text>a 1,2-diacyl-sn-glycero-3-phospho-L-serine + H(+) = a 1,2-diacyl-sn-glycero-3-phosphoethanolamine + CO2</text>
        <dbReference type="Rhea" id="RHEA:20828"/>
        <dbReference type="ChEBI" id="CHEBI:15378"/>
        <dbReference type="ChEBI" id="CHEBI:16526"/>
        <dbReference type="ChEBI" id="CHEBI:57262"/>
        <dbReference type="ChEBI" id="CHEBI:64612"/>
        <dbReference type="EC" id="4.1.1.65"/>
    </reaction>
</comment>
<keyword evidence="8 12" id="KW-0594">Phospholipid biosynthesis</keyword>
<keyword evidence="2 12" id="KW-1003">Cell membrane</keyword>
<feature type="chain" id="PRO_5044923095" description="Phosphatidylserine decarboxylase alpha chain" evidence="12">
    <location>
        <begin position="254"/>
        <end position="295"/>
    </location>
</feature>
<comment type="caution">
    <text evidence="13">The sequence shown here is derived from an EMBL/GenBank/DDBJ whole genome shotgun (WGS) entry which is preliminary data.</text>
</comment>
<dbReference type="PANTHER" id="PTHR10067:SF6">
    <property type="entry name" value="PHOSPHATIDYLSERINE DECARBOXYLASE PROENZYME, MITOCHONDRIAL"/>
    <property type="match status" value="1"/>
</dbReference>
<comment type="similarity">
    <text evidence="12">Belongs to the phosphatidylserine decarboxylase family. PSD-B subfamily. Prokaryotic type I sub-subfamily.</text>
</comment>
<comment type="subcellular location">
    <subcellularLocation>
        <location evidence="12">Cell membrane</location>
        <topology evidence="12">Peripheral membrane protein</topology>
    </subcellularLocation>
</comment>
<dbReference type="PANTHER" id="PTHR10067">
    <property type="entry name" value="PHOSPHATIDYLSERINE DECARBOXYLASE"/>
    <property type="match status" value="1"/>
</dbReference>
<evidence type="ECO:0000256" key="10">
    <source>
        <dbReference type="ARBA" id="ARBA00023264"/>
    </source>
</evidence>